<evidence type="ECO:0000256" key="1">
    <source>
        <dbReference type="SAM" id="MobiDB-lite"/>
    </source>
</evidence>
<comment type="caution">
    <text evidence="2">The sequence shown here is derived from an EMBL/GenBank/DDBJ whole genome shotgun (WGS) entry which is preliminary data.</text>
</comment>
<gene>
    <name evidence="2" type="ORF">DVH24_021077</name>
</gene>
<protein>
    <recommendedName>
        <fullName evidence="4">DUF1985 domain-containing protein</fullName>
    </recommendedName>
</protein>
<dbReference type="AlphaFoldDB" id="A0A498JDD3"/>
<keyword evidence="3" id="KW-1185">Reference proteome</keyword>
<sequence>MGKDNVIVNLDYLDLMEDIDRFNNFAWGSTFFKQHYDNLSFAVSRRGRGRVERDSEGDEDKEKEEVRGTKRAQRSRWGYIQLAHEKEISDMNLVKKVEELSNVVEELRRVVMEKHVDENTEEEDEGKKRCGRRS</sequence>
<evidence type="ECO:0008006" key="4">
    <source>
        <dbReference type="Google" id="ProtNLM"/>
    </source>
</evidence>
<accession>A0A498JDD3</accession>
<feature type="region of interest" description="Disordered" evidence="1">
    <location>
        <begin position="45"/>
        <end position="70"/>
    </location>
</feature>
<evidence type="ECO:0000313" key="3">
    <source>
        <dbReference type="Proteomes" id="UP000290289"/>
    </source>
</evidence>
<dbReference type="Proteomes" id="UP000290289">
    <property type="component" value="Chromosome 8"/>
</dbReference>
<organism evidence="2 3">
    <name type="scientific">Malus domestica</name>
    <name type="common">Apple</name>
    <name type="synonym">Pyrus malus</name>
    <dbReference type="NCBI Taxonomy" id="3750"/>
    <lineage>
        <taxon>Eukaryota</taxon>
        <taxon>Viridiplantae</taxon>
        <taxon>Streptophyta</taxon>
        <taxon>Embryophyta</taxon>
        <taxon>Tracheophyta</taxon>
        <taxon>Spermatophyta</taxon>
        <taxon>Magnoliopsida</taxon>
        <taxon>eudicotyledons</taxon>
        <taxon>Gunneridae</taxon>
        <taxon>Pentapetalae</taxon>
        <taxon>rosids</taxon>
        <taxon>fabids</taxon>
        <taxon>Rosales</taxon>
        <taxon>Rosaceae</taxon>
        <taxon>Amygdaloideae</taxon>
        <taxon>Maleae</taxon>
        <taxon>Malus</taxon>
    </lineage>
</organism>
<dbReference type="EMBL" id="RDQH01000334">
    <property type="protein sequence ID" value="RXH92054.1"/>
    <property type="molecule type" value="Genomic_DNA"/>
</dbReference>
<proteinExistence type="predicted"/>
<name>A0A498JDD3_MALDO</name>
<feature type="region of interest" description="Disordered" evidence="1">
    <location>
        <begin position="115"/>
        <end position="134"/>
    </location>
</feature>
<reference evidence="2 3" key="1">
    <citation type="submission" date="2018-10" db="EMBL/GenBank/DDBJ databases">
        <title>A high-quality apple genome assembly.</title>
        <authorList>
            <person name="Hu J."/>
        </authorList>
    </citation>
    <scope>NUCLEOTIDE SEQUENCE [LARGE SCALE GENOMIC DNA]</scope>
    <source>
        <strain evidence="3">cv. HFTH1</strain>
        <tissue evidence="2">Young leaf</tissue>
    </source>
</reference>
<evidence type="ECO:0000313" key="2">
    <source>
        <dbReference type="EMBL" id="RXH92054.1"/>
    </source>
</evidence>